<evidence type="ECO:0000313" key="3">
    <source>
        <dbReference type="Proteomes" id="UP000265520"/>
    </source>
</evidence>
<sequence>MRTSPSSACLFSTIPPKSPSPTNSTLFFFDPLMIGDDDTEKPQ</sequence>
<organism evidence="2 3">
    <name type="scientific">Trifolium medium</name>
    <dbReference type="NCBI Taxonomy" id="97028"/>
    <lineage>
        <taxon>Eukaryota</taxon>
        <taxon>Viridiplantae</taxon>
        <taxon>Streptophyta</taxon>
        <taxon>Embryophyta</taxon>
        <taxon>Tracheophyta</taxon>
        <taxon>Spermatophyta</taxon>
        <taxon>Magnoliopsida</taxon>
        <taxon>eudicotyledons</taxon>
        <taxon>Gunneridae</taxon>
        <taxon>Pentapetalae</taxon>
        <taxon>rosids</taxon>
        <taxon>fabids</taxon>
        <taxon>Fabales</taxon>
        <taxon>Fabaceae</taxon>
        <taxon>Papilionoideae</taxon>
        <taxon>50 kb inversion clade</taxon>
        <taxon>NPAAA clade</taxon>
        <taxon>Hologalegina</taxon>
        <taxon>IRL clade</taxon>
        <taxon>Trifolieae</taxon>
        <taxon>Trifolium</taxon>
    </lineage>
</organism>
<dbReference type="Proteomes" id="UP000265520">
    <property type="component" value="Unassembled WGS sequence"/>
</dbReference>
<dbReference type="AlphaFoldDB" id="A0A392ULX2"/>
<accession>A0A392ULX2</accession>
<feature type="non-terminal residue" evidence="2">
    <location>
        <position position="43"/>
    </location>
</feature>
<keyword evidence="3" id="KW-1185">Reference proteome</keyword>
<name>A0A392ULX2_9FABA</name>
<reference evidence="2 3" key="1">
    <citation type="journal article" date="2018" name="Front. Plant Sci.">
        <title>Red Clover (Trifolium pratense) and Zigzag Clover (T. medium) - A Picture of Genomic Similarities and Differences.</title>
        <authorList>
            <person name="Dluhosova J."/>
            <person name="Istvanek J."/>
            <person name="Nedelnik J."/>
            <person name="Repkova J."/>
        </authorList>
    </citation>
    <scope>NUCLEOTIDE SEQUENCE [LARGE SCALE GENOMIC DNA]</scope>
    <source>
        <strain evidence="3">cv. 10/8</strain>
        <tissue evidence="2">Leaf</tissue>
    </source>
</reference>
<feature type="compositionally biased region" description="Polar residues" evidence="1">
    <location>
        <begin position="1"/>
        <end position="10"/>
    </location>
</feature>
<comment type="caution">
    <text evidence="2">The sequence shown here is derived from an EMBL/GenBank/DDBJ whole genome shotgun (WGS) entry which is preliminary data.</text>
</comment>
<proteinExistence type="predicted"/>
<dbReference type="EMBL" id="LXQA010861202">
    <property type="protein sequence ID" value="MCI74452.1"/>
    <property type="molecule type" value="Genomic_DNA"/>
</dbReference>
<evidence type="ECO:0000256" key="1">
    <source>
        <dbReference type="SAM" id="MobiDB-lite"/>
    </source>
</evidence>
<protein>
    <submittedName>
        <fullName evidence="2">Uncharacterized protein</fullName>
    </submittedName>
</protein>
<evidence type="ECO:0000313" key="2">
    <source>
        <dbReference type="EMBL" id="MCI74452.1"/>
    </source>
</evidence>
<feature type="region of interest" description="Disordered" evidence="1">
    <location>
        <begin position="1"/>
        <end position="23"/>
    </location>
</feature>